<dbReference type="GO" id="GO:0003964">
    <property type="term" value="F:RNA-directed DNA polymerase activity"/>
    <property type="evidence" value="ECO:0007669"/>
    <property type="project" value="UniProtKB-KW"/>
</dbReference>
<protein>
    <submittedName>
        <fullName evidence="1">LINE-1 reverse transcriptase</fullName>
    </submittedName>
</protein>
<accession>A0A1D1ZGQ7</accession>
<keyword evidence="1" id="KW-0695">RNA-directed DNA polymerase</keyword>
<dbReference type="EMBL" id="GDJX01001889">
    <property type="protein sequence ID" value="JAT66047.1"/>
    <property type="molecule type" value="Transcribed_RNA"/>
</dbReference>
<keyword evidence="1" id="KW-0548">Nucleotidyltransferase</keyword>
<proteinExistence type="predicted"/>
<gene>
    <name evidence="1" type="primary">LIN1_23</name>
    <name evidence="1" type="ORF">g.112840</name>
</gene>
<name>A0A1D1ZGQ7_9ARAE</name>
<sequence length="113" mass="12800">MSSNRLTSQGCEHLNQCFPVLLSTTKEAFDLKDCQPISLLNGTHKIIKKILTIKLGERVPRVIEDNKFAFIKGKICKDAFLMAHEAILSMKSSKKEGLVCKLDFNKAYDRVAW</sequence>
<evidence type="ECO:0000313" key="1">
    <source>
        <dbReference type="EMBL" id="JAT66047.1"/>
    </source>
</evidence>
<organism evidence="1">
    <name type="scientific">Anthurium amnicola</name>
    <dbReference type="NCBI Taxonomy" id="1678845"/>
    <lineage>
        <taxon>Eukaryota</taxon>
        <taxon>Viridiplantae</taxon>
        <taxon>Streptophyta</taxon>
        <taxon>Embryophyta</taxon>
        <taxon>Tracheophyta</taxon>
        <taxon>Spermatophyta</taxon>
        <taxon>Magnoliopsida</taxon>
        <taxon>Liliopsida</taxon>
        <taxon>Araceae</taxon>
        <taxon>Pothoideae</taxon>
        <taxon>Potheae</taxon>
        <taxon>Anthurium</taxon>
    </lineage>
</organism>
<reference evidence="1" key="1">
    <citation type="submission" date="2015-07" db="EMBL/GenBank/DDBJ databases">
        <title>Transcriptome Assembly of Anthurium amnicola.</title>
        <authorList>
            <person name="Suzuki J."/>
        </authorList>
    </citation>
    <scope>NUCLEOTIDE SEQUENCE</scope>
</reference>
<dbReference type="AlphaFoldDB" id="A0A1D1ZGQ7"/>
<keyword evidence="1" id="KW-0808">Transferase</keyword>